<gene>
    <name evidence="1" type="ordered locus">BN4_11521</name>
</gene>
<dbReference type="PATRIC" id="fig|879567.3.peg.1592"/>
<protein>
    <submittedName>
        <fullName evidence="1">Uncharacterized protein</fullName>
    </submittedName>
</protein>
<dbReference type="KEGG" id="dpi:BN4_11521"/>
<reference evidence="1 2" key="1">
    <citation type="journal article" date="2013" name="PLoS ONE">
        <title>The first genomic and proteomic characterization of a deep-sea sulfate reducer: insights into the piezophilic lifestyle of Desulfovibrio piezophilus.</title>
        <authorList>
            <person name="Pradel N."/>
            <person name="Ji B."/>
            <person name="Gimenez G."/>
            <person name="Talla E."/>
            <person name="Lenoble P."/>
            <person name="Garel M."/>
            <person name="Tamburini C."/>
            <person name="Fourquet P."/>
            <person name="Lebrun R."/>
            <person name="Bertin P."/>
            <person name="Denis Y."/>
            <person name="Pophillat M."/>
            <person name="Barbe V."/>
            <person name="Ollivier B."/>
            <person name="Dolla A."/>
        </authorList>
    </citation>
    <scope>NUCLEOTIDE SEQUENCE [LARGE SCALE GENOMIC DNA]</scope>
    <source>
        <strain evidence="2">DSM 10523 / SB164P1</strain>
    </source>
</reference>
<evidence type="ECO:0000313" key="1">
    <source>
        <dbReference type="EMBL" id="CCH48756.1"/>
    </source>
</evidence>
<accession>M1WK02</accession>
<dbReference type="Proteomes" id="UP000011724">
    <property type="component" value="Chromosome"/>
</dbReference>
<dbReference type="STRING" id="1322246.BN4_11521"/>
<reference evidence="2" key="2">
    <citation type="journal article" date="2013" name="Stand. Genomic Sci.">
        <title>Complete genome sequence of Desulfocapsa sulfexigens, a marine deltaproteobacterium specialized in disproportionating inorganic sulfur compounds.</title>
        <authorList>
            <person name="Finster K.W."/>
            <person name="Kjeldsen K.U."/>
            <person name="Kube M."/>
            <person name="Reinhardt R."/>
            <person name="Mussmann M."/>
            <person name="Amann R."/>
            <person name="Schreiber L."/>
        </authorList>
    </citation>
    <scope>NUCLEOTIDE SEQUENCE [LARGE SCALE GENOMIC DNA]</scope>
    <source>
        <strain evidence="2">DSM 10523 / SB164P1</strain>
    </source>
</reference>
<evidence type="ECO:0000313" key="2">
    <source>
        <dbReference type="Proteomes" id="UP000011724"/>
    </source>
</evidence>
<dbReference type="EMBL" id="FO203427">
    <property type="protein sequence ID" value="CCH48756.1"/>
    <property type="molecule type" value="Genomic_DNA"/>
</dbReference>
<dbReference type="AlphaFoldDB" id="M1WK02"/>
<keyword evidence="2" id="KW-1185">Reference proteome</keyword>
<organism evidence="1 2">
    <name type="scientific">Pseudodesulfovibrio piezophilus (strain DSM 21447 / JCM 15486 / C1TLV30)</name>
    <name type="common">Desulfovibrio piezophilus</name>
    <dbReference type="NCBI Taxonomy" id="1322246"/>
    <lineage>
        <taxon>Bacteria</taxon>
        <taxon>Pseudomonadati</taxon>
        <taxon>Thermodesulfobacteriota</taxon>
        <taxon>Desulfovibrionia</taxon>
        <taxon>Desulfovibrionales</taxon>
        <taxon>Desulfovibrionaceae</taxon>
    </lineage>
</organism>
<dbReference type="HOGENOM" id="CLU_3152063_0_0_7"/>
<sequence>MKEFLGKGISKNEIPDFLQQALAKNNVIGFQGKGKGRPIYEFVYKGKK</sequence>
<proteinExistence type="predicted"/>
<name>M1WK02_PSEP2</name>